<evidence type="ECO:0000313" key="2">
    <source>
        <dbReference type="EMBL" id="PIL32819.1"/>
    </source>
</evidence>
<dbReference type="AlphaFoldDB" id="A0A2G8SGC5"/>
<keyword evidence="3" id="KW-1185">Reference proteome</keyword>
<gene>
    <name evidence="2" type="ORF">GSI_04936</name>
</gene>
<organism evidence="2 3">
    <name type="scientific">Ganoderma sinense ZZ0214-1</name>
    <dbReference type="NCBI Taxonomy" id="1077348"/>
    <lineage>
        <taxon>Eukaryota</taxon>
        <taxon>Fungi</taxon>
        <taxon>Dikarya</taxon>
        <taxon>Basidiomycota</taxon>
        <taxon>Agaricomycotina</taxon>
        <taxon>Agaricomycetes</taxon>
        <taxon>Polyporales</taxon>
        <taxon>Polyporaceae</taxon>
        <taxon>Ganoderma</taxon>
    </lineage>
</organism>
<protein>
    <submittedName>
        <fullName evidence="2">Uncharacterized protein</fullName>
    </submittedName>
</protein>
<dbReference type="Proteomes" id="UP000230002">
    <property type="component" value="Unassembled WGS sequence"/>
</dbReference>
<evidence type="ECO:0000256" key="1">
    <source>
        <dbReference type="SAM" id="MobiDB-lite"/>
    </source>
</evidence>
<dbReference type="OrthoDB" id="2756964at2759"/>
<sequence>MISLRQFDSSIAPVPTFSMAASRVREYTASTVLQFAAQPSDTLPSFIASFAHPIHVDSILSDADSDATFASESDGSEWREMDGIAPNRGLETPCGHIPTPGPSQTDPPAILEPSA</sequence>
<comment type="caution">
    <text evidence="2">The sequence shown here is derived from an EMBL/GenBank/DDBJ whole genome shotgun (WGS) entry which is preliminary data.</text>
</comment>
<proteinExistence type="predicted"/>
<evidence type="ECO:0000313" key="3">
    <source>
        <dbReference type="Proteomes" id="UP000230002"/>
    </source>
</evidence>
<name>A0A2G8SGC5_9APHY</name>
<feature type="region of interest" description="Disordered" evidence="1">
    <location>
        <begin position="67"/>
        <end position="115"/>
    </location>
</feature>
<reference evidence="2 3" key="1">
    <citation type="journal article" date="2015" name="Sci. Rep.">
        <title>Chromosome-level genome map provides insights into diverse defense mechanisms in the medicinal fungus Ganoderma sinense.</title>
        <authorList>
            <person name="Zhu Y."/>
            <person name="Xu J."/>
            <person name="Sun C."/>
            <person name="Zhou S."/>
            <person name="Xu H."/>
            <person name="Nelson D.R."/>
            <person name="Qian J."/>
            <person name="Song J."/>
            <person name="Luo H."/>
            <person name="Xiang L."/>
            <person name="Li Y."/>
            <person name="Xu Z."/>
            <person name="Ji A."/>
            <person name="Wang L."/>
            <person name="Lu S."/>
            <person name="Hayward A."/>
            <person name="Sun W."/>
            <person name="Li X."/>
            <person name="Schwartz D.C."/>
            <person name="Wang Y."/>
            <person name="Chen S."/>
        </authorList>
    </citation>
    <scope>NUCLEOTIDE SEQUENCE [LARGE SCALE GENOMIC DNA]</scope>
    <source>
        <strain evidence="2 3">ZZ0214-1</strain>
    </source>
</reference>
<accession>A0A2G8SGC5</accession>
<dbReference type="EMBL" id="AYKW01000009">
    <property type="protein sequence ID" value="PIL32819.1"/>
    <property type="molecule type" value="Genomic_DNA"/>
</dbReference>